<dbReference type="AlphaFoldDB" id="A0A0F6U1K3"/>
<evidence type="ECO:0000313" key="1">
    <source>
        <dbReference type="EMBL" id="AKE62892.1"/>
    </source>
</evidence>
<dbReference type="HOGENOM" id="CLU_3137646_0_0_3"/>
<organism evidence="1 2">
    <name type="scientific">Microcystis aeruginosa NIES-2549</name>
    <dbReference type="NCBI Taxonomy" id="1641812"/>
    <lineage>
        <taxon>Bacteria</taxon>
        <taxon>Bacillati</taxon>
        <taxon>Cyanobacteriota</taxon>
        <taxon>Cyanophyceae</taxon>
        <taxon>Oscillatoriophycideae</taxon>
        <taxon>Chroococcales</taxon>
        <taxon>Microcystaceae</taxon>
        <taxon>Microcystis</taxon>
    </lineage>
</organism>
<evidence type="ECO:0000313" key="2">
    <source>
        <dbReference type="Proteomes" id="UP000034103"/>
    </source>
</evidence>
<protein>
    <submittedName>
        <fullName evidence="1">Uncharacterized protein</fullName>
    </submittedName>
</protein>
<dbReference type="PATRIC" id="fig|1641812.3.peg.551"/>
<reference evidence="1 2" key="1">
    <citation type="journal article" date="2015" name="Genome Announc.">
        <title>Complete Genome Sequence of Microcystis aeruginosa NIES-2549, a Bloom-Forming Cyanobacterium from Lake Kasumigaura, Japan.</title>
        <authorList>
            <person name="Yamaguchi H."/>
            <person name="Suzuki S."/>
            <person name="Tanabe Y."/>
            <person name="Osana Y."/>
            <person name="Shimura Y."/>
            <person name="Ishida K."/>
            <person name="Kawachi M."/>
        </authorList>
    </citation>
    <scope>NUCLEOTIDE SEQUENCE [LARGE SCALE GENOMIC DNA]</scope>
    <source>
        <strain evidence="1 2">NIES-2549</strain>
    </source>
</reference>
<dbReference type="EMBL" id="CP011304">
    <property type="protein sequence ID" value="AKE62892.1"/>
    <property type="molecule type" value="Genomic_DNA"/>
</dbReference>
<sequence length="49" mass="5483">MQIKLLILTQYKALLNQAMNTNCASYLKVSLPEASYLKSATPTPANRNR</sequence>
<name>A0A0F6U1K3_MICAE</name>
<gene>
    <name evidence="1" type="ORF">MYAER_0532</name>
</gene>
<accession>A0A0F6U1K3</accession>
<dbReference type="Proteomes" id="UP000034103">
    <property type="component" value="Chromosome"/>
</dbReference>
<proteinExistence type="predicted"/>